<evidence type="ECO:0000313" key="3">
    <source>
        <dbReference type="Proteomes" id="UP000248483"/>
    </source>
</evidence>
<dbReference type="GO" id="GO:0036094">
    <property type="term" value="F:small molecule binding"/>
    <property type="evidence" value="ECO:0007669"/>
    <property type="project" value="InterPro"/>
</dbReference>
<gene>
    <name evidence="4" type="primary">LCN6</name>
</gene>
<dbReference type="InterPro" id="IPR022272">
    <property type="entry name" value="Lipocalin_CS"/>
</dbReference>
<evidence type="ECO:0000256" key="1">
    <source>
        <dbReference type="ARBA" id="ARBA00006889"/>
    </source>
</evidence>
<reference evidence="4" key="1">
    <citation type="submission" date="2025-08" db="UniProtKB">
        <authorList>
            <consortium name="RefSeq"/>
        </authorList>
    </citation>
    <scope>IDENTIFICATION</scope>
    <source>
        <tissue evidence="4">Blood</tissue>
    </source>
</reference>
<protein>
    <submittedName>
        <fullName evidence="4">Epididymal-specific lipocalin-6 isoform X2</fullName>
    </submittedName>
</protein>
<dbReference type="RefSeq" id="XP_022433856.1">
    <property type="nucleotide sequence ID" value="XM_022578148.1"/>
</dbReference>
<accession>A0A2Y9NLW6</accession>
<dbReference type="SUPFAM" id="SSF50814">
    <property type="entry name" value="Lipocalins"/>
    <property type="match status" value="1"/>
</dbReference>
<sequence>MRAVLLAALLALVLVPRARAAWLGRLDPRQLLGSWYILAVASGEKDFVVDKATKNIEGVMLTLTPENTLKMLSSRNRLERCHLHAVELMKQNSRWVFGNPSLGVLEYRVLATNFRDYAIVLTQLELQDEAFSTVELYSECGRGRGGLPAVLGLRPPGVPALKEPSGLAAAPLHHSSLHEIPTGAPSLPSLSPPPCTCPLWET</sequence>
<proteinExistence type="inferred from homology"/>
<keyword evidence="3" id="KW-1185">Reference proteome</keyword>
<dbReference type="PROSITE" id="PS00213">
    <property type="entry name" value="LIPOCALIN"/>
    <property type="match status" value="1"/>
</dbReference>
<keyword evidence="2" id="KW-0732">Signal</keyword>
<dbReference type="Gene3D" id="2.40.128.20">
    <property type="match status" value="1"/>
</dbReference>
<evidence type="ECO:0000256" key="2">
    <source>
        <dbReference type="SAM" id="SignalP"/>
    </source>
</evidence>
<dbReference type="PANTHER" id="PTHR11430:SF10">
    <property type="entry name" value="EPIDIDYMAL-SPECIFIC LIPOCALIN-6"/>
    <property type="match status" value="1"/>
</dbReference>
<dbReference type="Proteomes" id="UP000248483">
    <property type="component" value="Unplaced"/>
</dbReference>
<comment type="similarity">
    <text evidence="1">Belongs to the calycin superfamily. Lipocalin family.</text>
</comment>
<dbReference type="GeneID" id="111177018"/>
<dbReference type="KEGG" id="dle:111177018"/>
<organism evidence="3 4">
    <name type="scientific">Delphinapterus leucas</name>
    <name type="common">Beluga whale</name>
    <dbReference type="NCBI Taxonomy" id="9749"/>
    <lineage>
        <taxon>Eukaryota</taxon>
        <taxon>Metazoa</taxon>
        <taxon>Chordata</taxon>
        <taxon>Craniata</taxon>
        <taxon>Vertebrata</taxon>
        <taxon>Euteleostomi</taxon>
        <taxon>Mammalia</taxon>
        <taxon>Eutheria</taxon>
        <taxon>Laurasiatheria</taxon>
        <taxon>Artiodactyla</taxon>
        <taxon>Whippomorpha</taxon>
        <taxon>Cetacea</taxon>
        <taxon>Odontoceti</taxon>
        <taxon>Monodontidae</taxon>
        <taxon>Delphinapterus</taxon>
    </lineage>
</organism>
<feature type="signal peptide" evidence="2">
    <location>
        <begin position="1"/>
        <end position="20"/>
    </location>
</feature>
<dbReference type="STRING" id="9749.A0A2Y9NLW6"/>
<dbReference type="AlphaFoldDB" id="A0A2Y9NLW6"/>
<dbReference type="InterPro" id="IPR002345">
    <property type="entry name" value="Lipocalin"/>
</dbReference>
<dbReference type="PANTHER" id="PTHR11430">
    <property type="entry name" value="LIPOCALIN"/>
    <property type="match status" value="1"/>
</dbReference>
<dbReference type="InterPro" id="IPR012674">
    <property type="entry name" value="Calycin"/>
</dbReference>
<dbReference type="CTD" id="158062"/>
<name>A0A2Y9NLW6_DELLE</name>
<feature type="chain" id="PRO_5015910254" evidence="2">
    <location>
        <begin position="21"/>
        <end position="202"/>
    </location>
</feature>
<evidence type="ECO:0000313" key="4">
    <source>
        <dbReference type="RefSeq" id="XP_022433856.1"/>
    </source>
</evidence>